<dbReference type="PANTHER" id="PTHR35400:SF3">
    <property type="entry name" value="SLL1072 PROTEIN"/>
    <property type="match status" value="1"/>
</dbReference>
<organism evidence="2 3">
    <name type="scientific">Streptantibioticus cattleyicolor (strain ATCC 35852 / DSM 46488 / JCM 4925 / NBRC 14057 / NRRL 8057)</name>
    <name type="common">Streptomyces cattleya</name>
    <dbReference type="NCBI Taxonomy" id="1003195"/>
    <lineage>
        <taxon>Bacteria</taxon>
        <taxon>Bacillati</taxon>
        <taxon>Actinomycetota</taxon>
        <taxon>Actinomycetes</taxon>
        <taxon>Kitasatosporales</taxon>
        <taxon>Streptomycetaceae</taxon>
        <taxon>Streptantibioticus</taxon>
    </lineage>
</organism>
<dbReference type="Proteomes" id="UP000007842">
    <property type="component" value="Chromosome"/>
</dbReference>
<accession>G8WS25</accession>
<dbReference type="CDD" id="cd06260">
    <property type="entry name" value="DUF820-like"/>
    <property type="match status" value="1"/>
</dbReference>
<dbReference type="Gene3D" id="3.90.1570.10">
    <property type="entry name" value="tt1808, chain A"/>
    <property type="match status" value="1"/>
</dbReference>
<dbReference type="RefSeq" id="WP_014143176.1">
    <property type="nucleotide sequence ID" value="NC_016111.1"/>
</dbReference>
<accession>F8K011</accession>
<dbReference type="HOGENOM" id="CLU_076312_4_0_11"/>
<reference evidence="3" key="1">
    <citation type="submission" date="2011-12" db="EMBL/GenBank/DDBJ databases">
        <title>Complete genome sequence of Streptomyces cattleya strain DSM 46488.</title>
        <authorList>
            <person name="Ou H.-Y."/>
            <person name="Li P."/>
            <person name="Zhao C."/>
            <person name="O'Hagan D."/>
            <person name="Deng Z."/>
        </authorList>
    </citation>
    <scope>NUCLEOTIDE SEQUENCE [LARGE SCALE GENOMIC DNA]</scope>
    <source>
        <strain evidence="3">ATCC 35852 / DSM 46488 / JCM 4925 / NBRC 14057 / NRRL 8057</strain>
    </source>
</reference>
<sequence>MGVAAHEERYGPWTSEDVLALGEDRGQRRELIGEALMLSPRPGVGHQRALSRLAQSLDSAVQAAGAPFEVMEAVNLILPDGLFIPDIVVVGAEAADKDPVTFDAESALLVVEIVSPSSNGRRVDRLLKPPYYAEAGIEHLWRLELEPSPTLIAAELEDGRYVNRVVAEDGAVTRIGTPFPVEIDPGTLVRQKR</sequence>
<dbReference type="STRING" id="1003195.SCATT_24150"/>
<proteinExistence type="predicted"/>
<dbReference type="InterPro" id="IPR012296">
    <property type="entry name" value="Nuclease_put_TT1808"/>
</dbReference>
<dbReference type="KEGG" id="scy:SCATT_24150"/>
<feature type="domain" description="Putative restriction endonuclease" evidence="1">
    <location>
        <begin position="16"/>
        <end position="180"/>
    </location>
</feature>
<dbReference type="EMBL" id="CP003219">
    <property type="protein sequence ID" value="AEW94786.1"/>
    <property type="molecule type" value="Genomic_DNA"/>
</dbReference>
<evidence type="ECO:0000259" key="1">
    <source>
        <dbReference type="Pfam" id="PF05685"/>
    </source>
</evidence>
<dbReference type="InterPro" id="IPR008538">
    <property type="entry name" value="Uma2"/>
</dbReference>
<dbReference type="AlphaFoldDB" id="F8K011"/>
<keyword evidence="3" id="KW-1185">Reference proteome</keyword>
<dbReference type="OrthoDB" id="5524117at2"/>
<dbReference type="Pfam" id="PF05685">
    <property type="entry name" value="Uma2"/>
    <property type="match status" value="1"/>
</dbReference>
<dbReference type="PANTHER" id="PTHR35400">
    <property type="entry name" value="SLR1083 PROTEIN"/>
    <property type="match status" value="1"/>
</dbReference>
<gene>
    <name evidence="2" type="ordered locus">SCATT_24150</name>
</gene>
<evidence type="ECO:0000313" key="3">
    <source>
        <dbReference type="Proteomes" id="UP000007842"/>
    </source>
</evidence>
<dbReference type="KEGG" id="sct:SCAT_2430"/>
<dbReference type="SUPFAM" id="SSF52980">
    <property type="entry name" value="Restriction endonuclease-like"/>
    <property type="match status" value="1"/>
</dbReference>
<dbReference type="InterPro" id="IPR011335">
    <property type="entry name" value="Restrct_endonuc-II-like"/>
</dbReference>
<dbReference type="PATRIC" id="fig|1003195.11.peg.3939"/>
<protein>
    <recommendedName>
        <fullName evidence="1">Putative restriction endonuclease domain-containing protein</fullName>
    </recommendedName>
</protein>
<evidence type="ECO:0000313" key="2">
    <source>
        <dbReference type="EMBL" id="AEW94786.1"/>
    </source>
</evidence>
<dbReference type="eggNOG" id="COG4636">
    <property type="taxonomic scope" value="Bacteria"/>
</dbReference>
<name>F8K011_STREN</name>